<reference evidence="1 2" key="1">
    <citation type="submission" date="2020-09" db="EMBL/GenBank/DDBJ databases">
        <title>Sinomicrobium weinanense sp. nov., a halophilic bacteria isolated from saline-alkali soil.</title>
        <authorList>
            <person name="Wu P."/>
            <person name="Ren H."/>
            <person name="Mei Y."/>
            <person name="Liang Y."/>
            <person name="Chen Z."/>
        </authorList>
    </citation>
    <scope>NUCLEOTIDE SEQUENCE [LARGE SCALE GENOMIC DNA]</scope>
    <source>
        <strain evidence="1 2">FJxs</strain>
    </source>
</reference>
<dbReference type="RefSeq" id="WP_187963557.1">
    <property type="nucleotide sequence ID" value="NZ_JACVDC010000001.1"/>
</dbReference>
<accession>A0A926JND8</accession>
<keyword evidence="2" id="KW-1185">Reference proteome</keyword>
<evidence type="ECO:0000313" key="2">
    <source>
        <dbReference type="Proteomes" id="UP000653730"/>
    </source>
</evidence>
<gene>
    <name evidence="1" type="ORF">IBL28_00360</name>
</gene>
<evidence type="ECO:0008006" key="3">
    <source>
        <dbReference type="Google" id="ProtNLM"/>
    </source>
</evidence>
<evidence type="ECO:0000313" key="1">
    <source>
        <dbReference type="EMBL" id="MBC9794401.1"/>
    </source>
</evidence>
<dbReference type="AlphaFoldDB" id="A0A926JND8"/>
<organism evidence="1 2">
    <name type="scientific">Sinomicrobium weinanense</name>
    <dbReference type="NCBI Taxonomy" id="2842200"/>
    <lineage>
        <taxon>Bacteria</taxon>
        <taxon>Pseudomonadati</taxon>
        <taxon>Bacteroidota</taxon>
        <taxon>Flavobacteriia</taxon>
        <taxon>Flavobacteriales</taxon>
        <taxon>Flavobacteriaceae</taxon>
        <taxon>Sinomicrobium</taxon>
    </lineage>
</organism>
<dbReference type="EMBL" id="JACVDC010000001">
    <property type="protein sequence ID" value="MBC9794401.1"/>
    <property type="molecule type" value="Genomic_DNA"/>
</dbReference>
<protein>
    <recommendedName>
        <fullName evidence="3">Class IIb bacteriocin, lactobin A/cerein 7B family</fullName>
    </recommendedName>
</protein>
<name>A0A926JND8_9FLAO</name>
<sequence length="71" mass="7293">MKNLENYGVQELNATELNEINGGVSVSLSLGQAINFTLGIVNIVVDAVQAAAVAVADFVSGFINGGVEVEV</sequence>
<dbReference type="Proteomes" id="UP000653730">
    <property type="component" value="Unassembled WGS sequence"/>
</dbReference>
<proteinExistence type="predicted"/>
<comment type="caution">
    <text evidence="1">The sequence shown here is derived from an EMBL/GenBank/DDBJ whole genome shotgun (WGS) entry which is preliminary data.</text>
</comment>